<evidence type="ECO:0000313" key="1">
    <source>
        <dbReference type="EMBL" id="TNN46732.1"/>
    </source>
</evidence>
<gene>
    <name evidence="1" type="ORF">EYF80_043055</name>
</gene>
<dbReference type="AlphaFoldDB" id="A0A4Z2G2J4"/>
<dbReference type="Proteomes" id="UP000314294">
    <property type="component" value="Unassembled WGS sequence"/>
</dbReference>
<proteinExistence type="predicted"/>
<evidence type="ECO:0000313" key="2">
    <source>
        <dbReference type="Proteomes" id="UP000314294"/>
    </source>
</evidence>
<name>A0A4Z2G2J4_9TELE</name>
<dbReference type="EMBL" id="SRLO01000776">
    <property type="protein sequence ID" value="TNN46732.1"/>
    <property type="molecule type" value="Genomic_DNA"/>
</dbReference>
<reference evidence="1 2" key="1">
    <citation type="submission" date="2019-03" db="EMBL/GenBank/DDBJ databases">
        <title>First draft genome of Liparis tanakae, snailfish: a comprehensive survey of snailfish specific genes.</title>
        <authorList>
            <person name="Kim W."/>
            <person name="Song I."/>
            <person name="Jeong J.-H."/>
            <person name="Kim D."/>
            <person name="Kim S."/>
            <person name="Ryu S."/>
            <person name="Song J.Y."/>
            <person name="Lee S.K."/>
        </authorList>
    </citation>
    <scope>NUCLEOTIDE SEQUENCE [LARGE SCALE GENOMIC DNA]</scope>
    <source>
        <tissue evidence="1">Muscle</tissue>
    </source>
</reference>
<organism evidence="1 2">
    <name type="scientific">Liparis tanakae</name>
    <name type="common">Tanaka's snailfish</name>
    <dbReference type="NCBI Taxonomy" id="230148"/>
    <lineage>
        <taxon>Eukaryota</taxon>
        <taxon>Metazoa</taxon>
        <taxon>Chordata</taxon>
        <taxon>Craniata</taxon>
        <taxon>Vertebrata</taxon>
        <taxon>Euteleostomi</taxon>
        <taxon>Actinopterygii</taxon>
        <taxon>Neopterygii</taxon>
        <taxon>Teleostei</taxon>
        <taxon>Neoteleostei</taxon>
        <taxon>Acanthomorphata</taxon>
        <taxon>Eupercaria</taxon>
        <taxon>Perciformes</taxon>
        <taxon>Cottioidei</taxon>
        <taxon>Cottales</taxon>
        <taxon>Liparidae</taxon>
        <taxon>Liparis</taxon>
    </lineage>
</organism>
<sequence length="95" mass="10654">MLIRKSPPSFLRHSVGTMKTMTIIIDVTAFLHSAVDGGLSPFGWRLDEELEWCKHNSLPKGHCGQEVSGELRPDYTRVEAVCSNPGTCKMTRHRT</sequence>
<protein>
    <submittedName>
        <fullName evidence="1">Uncharacterized protein</fullName>
    </submittedName>
</protein>
<accession>A0A4Z2G2J4</accession>
<comment type="caution">
    <text evidence="1">The sequence shown here is derived from an EMBL/GenBank/DDBJ whole genome shotgun (WGS) entry which is preliminary data.</text>
</comment>
<keyword evidence="2" id="KW-1185">Reference proteome</keyword>